<dbReference type="Pfam" id="PF00696">
    <property type="entry name" value="AA_kinase"/>
    <property type="match status" value="1"/>
</dbReference>
<dbReference type="PANTHER" id="PTHR43654">
    <property type="entry name" value="GLUTAMATE 5-KINASE"/>
    <property type="match status" value="1"/>
</dbReference>
<proteinExistence type="inferred from homology"/>
<keyword evidence="1 8" id="KW-0963">Cytoplasm</keyword>
<reference evidence="11" key="1">
    <citation type="submission" date="2024-02" db="EMBL/GenBank/DDBJ databases">
        <title>Tomenella chthoni gen. nov. sp. nov., a member of the family Jonesiaceae isolated from bat guano.</title>
        <authorList>
            <person name="Miller S.L."/>
            <person name="King J."/>
            <person name="Sankaranarayanan K."/>
            <person name="Lawson P.A."/>
        </authorList>
    </citation>
    <scope>NUCLEOTIDE SEQUENCE</scope>
    <source>
        <strain evidence="11">BS-20</strain>
    </source>
</reference>
<feature type="region of interest" description="Disordered" evidence="9">
    <location>
        <begin position="384"/>
        <end position="430"/>
    </location>
</feature>
<dbReference type="InterPro" id="IPR005715">
    <property type="entry name" value="Glu_5kinase/COase_Synthase"/>
</dbReference>
<feature type="binding site" evidence="8">
    <location>
        <begin position="227"/>
        <end position="233"/>
    </location>
    <ligand>
        <name>ATP</name>
        <dbReference type="ChEBI" id="CHEBI:30616"/>
    </ligand>
</feature>
<dbReference type="Gene3D" id="3.40.1160.10">
    <property type="entry name" value="Acetylglutamate kinase-like"/>
    <property type="match status" value="2"/>
</dbReference>
<dbReference type="GO" id="GO:0005829">
    <property type="term" value="C:cytosol"/>
    <property type="evidence" value="ECO:0007669"/>
    <property type="project" value="TreeGrafter"/>
</dbReference>
<keyword evidence="6 8" id="KW-0418">Kinase</keyword>
<feature type="compositionally biased region" description="Low complexity" evidence="9">
    <location>
        <begin position="412"/>
        <end position="424"/>
    </location>
</feature>
<dbReference type="NCBIfam" id="TIGR01027">
    <property type="entry name" value="proB"/>
    <property type="match status" value="1"/>
</dbReference>
<dbReference type="CDD" id="cd04242">
    <property type="entry name" value="AAK_G5K_ProB"/>
    <property type="match status" value="1"/>
</dbReference>
<evidence type="ECO:0000256" key="4">
    <source>
        <dbReference type="ARBA" id="ARBA00022679"/>
    </source>
</evidence>
<evidence type="ECO:0000313" key="11">
    <source>
        <dbReference type="EMBL" id="XBH23191.1"/>
    </source>
</evidence>
<evidence type="ECO:0000259" key="10">
    <source>
        <dbReference type="SMART" id="SM00359"/>
    </source>
</evidence>
<dbReference type="InterPro" id="IPR001048">
    <property type="entry name" value="Asp/Glu/Uridylate_kinase"/>
</dbReference>
<dbReference type="GO" id="GO:0005524">
    <property type="term" value="F:ATP binding"/>
    <property type="evidence" value="ECO:0007669"/>
    <property type="project" value="UniProtKB-KW"/>
</dbReference>
<dbReference type="Gene3D" id="2.30.130.10">
    <property type="entry name" value="PUA domain"/>
    <property type="match status" value="1"/>
</dbReference>
<comment type="catalytic activity">
    <reaction evidence="8">
        <text>L-glutamate + ATP = L-glutamyl 5-phosphate + ADP</text>
        <dbReference type="Rhea" id="RHEA:14877"/>
        <dbReference type="ChEBI" id="CHEBI:29985"/>
        <dbReference type="ChEBI" id="CHEBI:30616"/>
        <dbReference type="ChEBI" id="CHEBI:58274"/>
        <dbReference type="ChEBI" id="CHEBI:456216"/>
        <dbReference type="EC" id="2.7.2.11"/>
    </reaction>
</comment>
<evidence type="ECO:0000256" key="5">
    <source>
        <dbReference type="ARBA" id="ARBA00022741"/>
    </source>
</evidence>
<dbReference type="FunFam" id="3.40.1160.10:FF:000018">
    <property type="entry name" value="Glutamate 5-kinase"/>
    <property type="match status" value="1"/>
</dbReference>
<feature type="binding site" evidence="8">
    <location>
        <position position="154"/>
    </location>
    <ligand>
        <name>substrate</name>
    </ligand>
</feature>
<accession>A0AAU7E1P1</accession>
<dbReference type="InterPro" id="IPR002478">
    <property type="entry name" value="PUA"/>
</dbReference>
<evidence type="ECO:0000256" key="2">
    <source>
        <dbReference type="ARBA" id="ARBA00022605"/>
    </source>
</evidence>
<dbReference type="InterPro" id="IPR011529">
    <property type="entry name" value="Glu_5kinase"/>
</dbReference>
<feature type="binding site" evidence="8">
    <location>
        <position position="67"/>
    </location>
    <ligand>
        <name>substrate</name>
    </ligand>
</feature>
<dbReference type="EC" id="2.7.2.11" evidence="8"/>
<keyword evidence="4 8" id="KW-0808">Transferase</keyword>
<evidence type="ECO:0000256" key="8">
    <source>
        <dbReference type="HAMAP-Rule" id="MF_00456"/>
    </source>
</evidence>
<dbReference type="InterPro" id="IPR036974">
    <property type="entry name" value="PUA_sf"/>
</dbReference>
<dbReference type="GO" id="GO:0004349">
    <property type="term" value="F:glutamate 5-kinase activity"/>
    <property type="evidence" value="ECO:0007669"/>
    <property type="project" value="UniProtKB-UniRule"/>
</dbReference>
<dbReference type="GO" id="GO:0003723">
    <property type="term" value="F:RNA binding"/>
    <property type="evidence" value="ECO:0007669"/>
    <property type="project" value="InterPro"/>
</dbReference>
<feature type="binding site" evidence="8">
    <location>
        <begin position="186"/>
        <end position="187"/>
    </location>
    <ligand>
        <name>ATP</name>
        <dbReference type="ChEBI" id="CHEBI:30616"/>
    </ligand>
</feature>
<dbReference type="PANTHER" id="PTHR43654:SF1">
    <property type="entry name" value="ISOPENTENYL PHOSPHATE KINASE"/>
    <property type="match status" value="1"/>
</dbReference>
<name>A0AAU7E1P1_9MICO</name>
<evidence type="ECO:0000256" key="6">
    <source>
        <dbReference type="ARBA" id="ARBA00022777"/>
    </source>
</evidence>
<dbReference type="InterPro" id="IPR015947">
    <property type="entry name" value="PUA-like_sf"/>
</dbReference>
<dbReference type="AlphaFoldDB" id="A0AAU7E1P1"/>
<dbReference type="InterPro" id="IPR041739">
    <property type="entry name" value="G5K_ProB"/>
</dbReference>
<feature type="domain" description="PUA" evidence="10">
    <location>
        <begin position="290"/>
        <end position="375"/>
    </location>
</feature>
<gene>
    <name evidence="8 11" type="primary">proB</name>
    <name evidence="11" type="ORF">V5R04_09520</name>
</gene>
<dbReference type="EMBL" id="CP146203">
    <property type="protein sequence ID" value="XBH23191.1"/>
    <property type="molecule type" value="Genomic_DNA"/>
</dbReference>
<comment type="subcellular location">
    <subcellularLocation>
        <location evidence="8">Cytoplasm</location>
    </subcellularLocation>
</comment>
<comment type="pathway">
    <text evidence="8">Amino-acid biosynthesis; L-proline biosynthesis; L-glutamate 5-semialdehyde from L-glutamate: step 1/2.</text>
</comment>
<feature type="compositionally biased region" description="Basic residues" evidence="9">
    <location>
        <begin position="400"/>
        <end position="411"/>
    </location>
</feature>
<dbReference type="HAMAP" id="MF_00456">
    <property type="entry name" value="ProB"/>
    <property type="match status" value="1"/>
</dbReference>
<dbReference type="SMART" id="SM00359">
    <property type="entry name" value="PUA"/>
    <property type="match status" value="1"/>
</dbReference>
<dbReference type="InterPro" id="IPR036393">
    <property type="entry name" value="AceGlu_kinase-like_sf"/>
</dbReference>
<comment type="similarity">
    <text evidence="8">Belongs to the glutamate 5-kinase family.</text>
</comment>
<dbReference type="SUPFAM" id="SSF53633">
    <property type="entry name" value="Carbamate kinase-like"/>
    <property type="match status" value="1"/>
</dbReference>
<dbReference type="PIRSF" id="PIRSF000729">
    <property type="entry name" value="GK"/>
    <property type="match status" value="1"/>
</dbReference>
<keyword evidence="7 8" id="KW-0067">ATP-binding</keyword>
<evidence type="ECO:0000256" key="9">
    <source>
        <dbReference type="SAM" id="MobiDB-lite"/>
    </source>
</evidence>
<protein>
    <recommendedName>
        <fullName evidence="8">Glutamate 5-kinase</fullName>
        <ecNumber evidence="8">2.7.2.11</ecNumber>
    </recommendedName>
    <alternativeName>
        <fullName evidence="8">Gamma-glutamyl kinase</fullName>
        <shortName evidence="8">GK</shortName>
    </alternativeName>
</protein>
<keyword evidence="3 8" id="KW-0641">Proline biosynthesis</keyword>
<organism evidence="11">
    <name type="scientific">Jonesiaceae bacterium BS-20</name>
    <dbReference type="NCBI Taxonomy" id="3120821"/>
    <lineage>
        <taxon>Bacteria</taxon>
        <taxon>Bacillati</taxon>
        <taxon>Actinomycetota</taxon>
        <taxon>Actinomycetes</taxon>
        <taxon>Micrococcales</taxon>
        <taxon>Jonesiaceae</taxon>
    </lineage>
</organism>
<evidence type="ECO:0000256" key="3">
    <source>
        <dbReference type="ARBA" id="ARBA00022650"/>
    </source>
</evidence>
<evidence type="ECO:0000256" key="7">
    <source>
        <dbReference type="ARBA" id="ARBA00022840"/>
    </source>
</evidence>
<dbReference type="GO" id="GO:0055129">
    <property type="term" value="P:L-proline biosynthetic process"/>
    <property type="evidence" value="ECO:0007669"/>
    <property type="project" value="UniProtKB-UniRule"/>
</dbReference>
<dbReference type="PRINTS" id="PR00474">
    <property type="entry name" value="GLU5KINASE"/>
</dbReference>
<dbReference type="PROSITE" id="PS50890">
    <property type="entry name" value="PUA"/>
    <property type="match status" value="1"/>
</dbReference>
<dbReference type="InterPro" id="IPR001057">
    <property type="entry name" value="Glu/AcGlu_kinase"/>
</dbReference>
<sequence length="430" mass="44900">MTTEILSSQKIQALRGEVASAERIVIKIGSSSLTGPDGRLSVENLTALVEVVAERISQGHQVVLVTSGAVAAGLAPLGLTTRPKDLATAQAAASVGQGLLIARYTAAFAVHDLQVGQILLTADDTKRNGHYRNAQRSLDQLLDLGVIPIINENDAVATEEIRFGDNDRLAALVAHIVRADAMILLTDVDGLYDGPPTRAGTKRIGAVSNFGQIANVEVTSKGSSVGTGGMVTKLESVRIASASGIPVILTLAANVRDALLGREVGTFFMATGNRMSRKRLWLAYAATSAGRVVLDDGAVRAVLAGEASLLPAGVTGVDGKFSKGDPVDLVSQDGKVIGRGLAGFNAGEIPELIGHSTAELRDSHGNGYDRALVHRDDLVLHTRPVRKDPSITPKNGVKSKANKKARAKAARLKQATAQEAAANQTVSSNE</sequence>
<comment type="function">
    <text evidence="8">Catalyzes the transfer of a phosphate group to glutamate to form L-glutamate 5-phosphate.</text>
</comment>
<feature type="binding site" evidence="8">
    <location>
        <position position="166"/>
    </location>
    <ligand>
        <name>substrate</name>
    </ligand>
</feature>
<keyword evidence="5 8" id="KW-0547">Nucleotide-binding</keyword>
<feature type="binding site" evidence="8">
    <location>
        <position position="27"/>
    </location>
    <ligand>
        <name>ATP</name>
        <dbReference type="ChEBI" id="CHEBI:30616"/>
    </ligand>
</feature>
<keyword evidence="2 8" id="KW-0028">Amino-acid biosynthesis</keyword>
<dbReference type="SUPFAM" id="SSF88697">
    <property type="entry name" value="PUA domain-like"/>
    <property type="match status" value="1"/>
</dbReference>
<evidence type="ECO:0000256" key="1">
    <source>
        <dbReference type="ARBA" id="ARBA00022490"/>
    </source>
</evidence>
<dbReference type="CDD" id="cd21157">
    <property type="entry name" value="PUA_G5K"/>
    <property type="match status" value="1"/>
</dbReference>
<dbReference type="Pfam" id="PF01472">
    <property type="entry name" value="PUA"/>
    <property type="match status" value="1"/>
</dbReference>